<dbReference type="OrthoDB" id="8675247at2"/>
<dbReference type="SUPFAM" id="SSF46785">
    <property type="entry name" value="Winged helix' DNA-binding domain"/>
    <property type="match status" value="1"/>
</dbReference>
<accession>A0A318JQU4</accession>
<dbReference type="PRINTS" id="PR00039">
    <property type="entry name" value="HTHLYSR"/>
</dbReference>
<name>A0A318JQU4_9NEIS</name>
<dbReference type="Pfam" id="PF03466">
    <property type="entry name" value="LysR_substrate"/>
    <property type="match status" value="1"/>
</dbReference>
<dbReference type="PROSITE" id="PS50931">
    <property type="entry name" value="HTH_LYSR"/>
    <property type="match status" value="1"/>
</dbReference>
<dbReference type="AlphaFoldDB" id="A0A318JQU4"/>
<evidence type="ECO:0000313" key="6">
    <source>
        <dbReference type="EMBL" id="PXX50618.1"/>
    </source>
</evidence>
<organism evidence="6 7">
    <name type="scientific">Aquitalea magnusonii</name>
    <dbReference type="NCBI Taxonomy" id="332411"/>
    <lineage>
        <taxon>Bacteria</taxon>
        <taxon>Pseudomonadati</taxon>
        <taxon>Pseudomonadota</taxon>
        <taxon>Betaproteobacteria</taxon>
        <taxon>Neisseriales</taxon>
        <taxon>Chromobacteriaceae</taxon>
        <taxon>Aquitalea</taxon>
    </lineage>
</organism>
<dbReference type="InterPro" id="IPR000847">
    <property type="entry name" value="LysR_HTH_N"/>
</dbReference>
<dbReference type="RefSeq" id="WP_110312973.1">
    <property type="nucleotide sequence ID" value="NZ_QJKC01000002.1"/>
</dbReference>
<gene>
    <name evidence="6" type="ORF">DFR38_102275</name>
</gene>
<feature type="domain" description="HTH lysR-type" evidence="5">
    <location>
        <begin position="1"/>
        <end position="58"/>
    </location>
</feature>
<dbReference type="GO" id="GO:0003677">
    <property type="term" value="F:DNA binding"/>
    <property type="evidence" value="ECO:0007669"/>
    <property type="project" value="UniProtKB-KW"/>
</dbReference>
<dbReference type="FunFam" id="1.10.10.10:FF:000001">
    <property type="entry name" value="LysR family transcriptional regulator"/>
    <property type="match status" value="1"/>
</dbReference>
<evidence type="ECO:0000256" key="4">
    <source>
        <dbReference type="ARBA" id="ARBA00023163"/>
    </source>
</evidence>
<evidence type="ECO:0000256" key="2">
    <source>
        <dbReference type="ARBA" id="ARBA00023015"/>
    </source>
</evidence>
<dbReference type="Proteomes" id="UP000248395">
    <property type="component" value="Unassembled WGS sequence"/>
</dbReference>
<protein>
    <submittedName>
        <fullName evidence="6">LysR family transcriptional regulator</fullName>
    </submittedName>
</protein>
<dbReference type="Gene3D" id="3.40.190.290">
    <property type="match status" value="1"/>
</dbReference>
<sequence length="298" mass="32657">MNLRQIDYVLAVAEEENFTRAAERCHTVQSALSHQIARLEQEFGARLFERTSRQVTLTPAGLTFVRHARQVREAAQRLEDEMAAATGEIRGSLRIGSISTLGRLDLPALLAQYHRRHPQVDVQLAMRMSDVMMEELRLQQIDVAFLGVWPGEPVLGLDARLLWEEPLLALLHPDHPLAALPQLDLQQLAGCTLVDWPGGSGPRQQTDMAFAAMGIKRRVTFEVNHADMLVDLVRAGCAVGMVPALGAGEHAGLVTRPVLDGPRRRVYLASHDSPTPAAAALLALVDGYLQLVPDQASA</sequence>
<keyword evidence="4" id="KW-0804">Transcription</keyword>
<keyword evidence="2" id="KW-0805">Transcription regulation</keyword>
<evidence type="ECO:0000259" key="5">
    <source>
        <dbReference type="PROSITE" id="PS50931"/>
    </source>
</evidence>
<comment type="similarity">
    <text evidence="1">Belongs to the LysR transcriptional regulatory family.</text>
</comment>
<dbReference type="EMBL" id="QJKC01000002">
    <property type="protein sequence ID" value="PXX50618.1"/>
    <property type="molecule type" value="Genomic_DNA"/>
</dbReference>
<dbReference type="CDD" id="cd08436">
    <property type="entry name" value="PBP2_LTTR_like_3"/>
    <property type="match status" value="1"/>
</dbReference>
<dbReference type="GO" id="GO:0032993">
    <property type="term" value="C:protein-DNA complex"/>
    <property type="evidence" value="ECO:0007669"/>
    <property type="project" value="TreeGrafter"/>
</dbReference>
<dbReference type="InterPro" id="IPR036390">
    <property type="entry name" value="WH_DNA-bd_sf"/>
</dbReference>
<dbReference type="PANTHER" id="PTHR30346:SF30">
    <property type="entry name" value="SMALL NEUTRAL PROTEASE REGULATORY PROTEIN"/>
    <property type="match status" value="1"/>
</dbReference>
<evidence type="ECO:0000313" key="7">
    <source>
        <dbReference type="Proteomes" id="UP000248395"/>
    </source>
</evidence>
<evidence type="ECO:0000256" key="1">
    <source>
        <dbReference type="ARBA" id="ARBA00009437"/>
    </source>
</evidence>
<dbReference type="Pfam" id="PF00126">
    <property type="entry name" value="HTH_1"/>
    <property type="match status" value="1"/>
</dbReference>
<keyword evidence="3" id="KW-0238">DNA-binding</keyword>
<keyword evidence="7" id="KW-1185">Reference proteome</keyword>
<dbReference type="GO" id="GO:0003700">
    <property type="term" value="F:DNA-binding transcription factor activity"/>
    <property type="evidence" value="ECO:0007669"/>
    <property type="project" value="InterPro"/>
</dbReference>
<reference evidence="6 7" key="1">
    <citation type="submission" date="2018-05" db="EMBL/GenBank/DDBJ databases">
        <title>Genomic Encyclopedia of Type Strains, Phase IV (KMG-IV): sequencing the most valuable type-strain genomes for metagenomic binning, comparative biology and taxonomic classification.</title>
        <authorList>
            <person name="Goeker M."/>
        </authorList>
    </citation>
    <scope>NUCLEOTIDE SEQUENCE [LARGE SCALE GENOMIC DNA]</scope>
    <source>
        <strain evidence="6 7">DSM 25134</strain>
    </source>
</reference>
<dbReference type="InterPro" id="IPR005119">
    <property type="entry name" value="LysR_subst-bd"/>
</dbReference>
<dbReference type="SUPFAM" id="SSF53850">
    <property type="entry name" value="Periplasmic binding protein-like II"/>
    <property type="match status" value="1"/>
</dbReference>
<proteinExistence type="inferred from homology"/>
<dbReference type="PANTHER" id="PTHR30346">
    <property type="entry name" value="TRANSCRIPTIONAL DUAL REGULATOR HCAR-RELATED"/>
    <property type="match status" value="1"/>
</dbReference>
<dbReference type="InterPro" id="IPR036388">
    <property type="entry name" value="WH-like_DNA-bd_sf"/>
</dbReference>
<comment type="caution">
    <text evidence="6">The sequence shown here is derived from an EMBL/GenBank/DDBJ whole genome shotgun (WGS) entry which is preliminary data.</text>
</comment>
<dbReference type="Gene3D" id="1.10.10.10">
    <property type="entry name" value="Winged helix-like DNA-binding domain superfamily/Winged helix DNA-binding domain"/>
    <property type="match status" value="1"/>
</dbReference>
<evidence type="ECO:0000256" key="3">
    <source>
        <dbReference type="ARBA" id="ARBA00023125"/>
    </source>
</evidence>